<gene>
    <name evidence="1" type="ORF">A3A70_01290</name>
</gene>
<evidence type="ECO:0000313" key="2">
    <source>
        <dbReference type="Proteomes" id="UP000178964"/>
    </source>
</evidence>
<dbReference type="Proteomes" id="UP000178964">
    <property type="component" value="Unassembled WGS sequence"/>
</dbReference>
<dbReference type="EMBL" id="MEVK01000008">
    <property type="protein sequence ID" value="OGC59787.1"/>
    <property type="molecule type" value="Genomic_DNA"/>
</dbReference>
<organism evidence="1 2">
    <name type="scientific">candidate division WWE3 bacterium RIFCSPLOWO2_01_FULL_42_11</name>
    <dbReference type="NCBI Taxonomy" id="1802627"/>
    <lineage>
        <taxon>Bacteria</taxon>
        <taxon>Katanobacteria</taxon>
    </lineage>
</organism>
<reference evidence="1 2" key="1">
    <citation type="journal article" date="2016" name="Nat. Commun.">
        <title>Thousands of microbial genomes shed light on interconnected biogeochemical processes in an aquifer system.</title>
        <authorList>
            <person name="Anantharaman K."/>
            <person name="Brown C.T."/>
            <person name="Hug L.A."/>
            <person name="Sharon I."/>
            <person name="Castelle C.J."/>
            <person name="Probst A.J."/>
            <person name="Thomas B.C."/>
            <person name="Singh A."/>
            <person name="Wilkins M.J."/>
            <person name="Karaoz U."/>
            <person name="Brodie E.L."/>
            <person name="Williams K.H."/>
            <person name="Hubbard S.S."/>
            <person name="Banfield J.F."/>
        </authorList>
    </citation>
    <scope>NUCLEOTIDE SEQUENCE [LARGE SCALE GENOMIC DNA]</scope>
</reference>
<sequence>MYAGGDLDALASVHQFALDLRAYIAHRPAHLVKMDHWFENLRAYNRKEEENQACGCIGGSGVFLLAQRGSEEALEIVRSPLPVGPFVRRLVCRNLGIPVAESYGLFNVAEWPRDLRSAWQFARSDEARRGLVLARLDRFIEEKWGTQVA</sequence>
<dbReference type="AlphaFoldDB" id="A0A1F4VRG8"/>
<proteinExistence type="predicted"/>
<protein>
    <submittedName>
        <fullName evidence="1">Uncharacterized protein</fullName>
    </submittedName>
</protein>
<evidence type="ECO:0000313" key="1">
    <source>
        <dbReference type="EMBL" id="OGC59787.1"/>
    </source>
</evidence>
<accession>A0A1F4VRG8</accession>
<name>A0A1F4VRG8_UNCKA</name>
<comment type="caution">
    <text evidence="1">The sequence shown here is derived from an EMBL/GenBank/DDBJ whole genome shotgun (WGS) entry which is preliminary data.</text>
</comment>